<reference evidence="2" key="1">
    <citation type="submission" date="2021-02" db="EMBL/GenBank/DDBJ databases">
        <authorList>
            <person name="Nowell W R."/>
        </authorList>
    </citation>
    <scope>NUCLEOTIDE SEQUENCE</scope>
</reference>
<protein>
    <submittedName>
        <fullName evidence="2">Uncharacterized protein</fullName>
    </submittedName>
</protein>
<feature type="coiled-coil region" evidence="1">
    <location>
        <begin position="1"/>
        <end position="72"/>
    </location>
</feature>
<evidence type="ECO:0000256" key="1">
    <source>
        <dbReference type="SAM" id="Coils"/>
    </source>
</evidence>
<comment type="caution">
    <text evidence="2">The sequence shown here is derived from an EMBL/GenBank/DDBJ whole genome shotgun (WGS) entry which is preliminary data.</text>
</comment>
<sequence>MKDYLNEYKSVKEILLKKKREEKAQIENELAQLNTNLKENRKKLSRFKDEKLTLLKEEAILTEDILQKTEEEIQYEHEYEINYILDKEIESPRIRKTFLNKIEEDAFLPFVQKLTNSDQNNGNLLVFRVLSASISGKEDDQLVERSNKKDLDKLITCLEQKSLSSKSYHTIVNKLLSSYIDLDEPKKQSIKEKINQVQDNNIELVYKELRSLINPEEVEVKCEQLNEELNERNQDMEFIKSIKPIIGEKFQTVDLENMPLSSIEKVVETILLEVFYELYDMYNDKSLRDKAKEDYKEQIESLKEQIANEQLEEFIRKYNQNESCDKQTKFLNIITSNKKNEIFIEVLYHLENSIKFQFEHEEKLSETIAELKSLNENNQFYDIIRILEEHENTLFVTLINSLYRPILGKQISSESILSNNKKDIIHQYELDSHVKDKKYKELQKKSIELYLEKFDQVLLKNCEDGDLFYQYRIQIFNNLLKDTKEKNSEEIEKTLASHLNQQIFSRLKKNNVLKYNIIDSNRLVTIPSTRVKTNFLSIKKLDYFFDKNGRFLIETAKKLNEYSVEVTLGEQKRIYDFSWHNSDQFDENYQMLNDLYTSCRIELFQKAIHEFNHNFTEKNLIEITKHFTYLFRLETLIRLNTKSQIDTIINFLKEFYSIIVDAMFPNTEDQLIISDFILALNSFVSLDDNKKNMKN</sequence>
<evidence type="ECO:0000313" key="2">
    <source>
        <dbReference type="EMBL" id="CAF1182082.1"/>
    </source>
</evidence>
<keyword evidence="1" id="KW-0175">Coiled coil</keyword>
<gene>
    <name evidence="2" type="ORF">RFH988_LOCUS23565</name>
</gene>
<dbReference type="EMBL" id="CAJNOO010001643">
    <property type="protein sequence ID" value="CAF1182082.1"/>
    <property type="molecule type" value="Genomic_DNA"/>
</dbReference>
<dbReference type="OrthoDB" id="10663629at2759"/>
<accession>A0A814V3I6</accession>
<dbReference type="Proteomes" id="UP000663882">
    <property type="component" value="Unassembled WGS sequence"/>
</dbReference>
<proteinExistence type="predicted"/>
<organism evidence="2 3">
    <name type="scientific">Rotaria sordida</name>
    <dbReference type="NCBI Taxonomy" id="392033"/>
    <lineage>
        <taxon>Eukaryota</taxon>
        <taxon>Metazoa</taxon>
        <taxon>Spiralia</taxon>
        <taxon>Gnathifera</taxon>
        <taxon>Rotifera</taxon>
        <taxon>Eurotatoria</taxon>
        <taxon>Bdelloidea</taxon>
        <taxon>Philodinida</taxon>
        <taxon>Philodinidae</taxon>
        <taxon>Rotaria</taxon>
    </lineage>
</organism>
<dbReference type="AlphaFoldDB" id="A0A814V3I6"/>
<evidence type="ECO:0000313" key="3">
    <source>
        <dbReference type="Proteomes" id="UP000663882"/>
    </source>
</evidence>
<name>A0A814V3I6_9BILA</name>